<sequence length="554" mass="60553">MDEKLKKLLESRKKHQEEAEELEWAPRSTSAEEKPKRSSTAFRKNEEQDFTLSSTASDKEDCSTPQNKKFAEDRAPTNAKRKLPDLSSNESPSLSSTEIADITAGEARHVSMAASSEQLPPATAAQSSDPDMDGHAMKQHTAHQDFRTDAGAHLGEARPISSVQDVDFEIYPVESQAEETKPSETPQATLDESRLENFEVKPDTHQPTLPWPEEQHHRGISSHEMSTHVEMRSDVNPSDDTAAVLHVQEGSAASGHGAQTLDDMFQEFFHPAEPGETKADSREDLSSQTTPIRTSKPKSPSKTRNSEGSHKSSPSKQSNPLSTAMPKQRVKVISEYTKSDGVGAGALFHDDQPAAEHQGTSTSVPASMRTKLLENNVLAISTGSIAERASAARRICRRVKTFDSLKQLLGNHVIKSISNLLMEPKGMEGAIDGLLPLCCFIGPTNEEDEETLAHLCNELEAHGVAEKLAAILCSSMLSIRTKSKIATLVFYMAKEERFANSLLKEQGAIKALTGLLDSEQEEASSRAAAALANISYWSNITSTFYSHLRVQVAL</sequence>
<proteinExistence type="predicted"/>
<feature type="compositionally biased region" description="Polar residues" evidence="2">
    <location>
        <begin position="113"/>
        <end position="129"/>
    </location>
</feature>
<feature type="compositionally biased region" description="Basic and acidic residues" evidence="2">
    <location>
        <begin position="191"/>
        <end position="204"/>
    </location>
</feature>
<dbReference type="KEGG" id="gtt:GUITHDRAFT_164328"/>
<dbReference type="SUPFAM" id="SSF48371">
    <property type="entry name" value="ARM repeat"/>
    <property type="match status" value="1"/>
</dbReference>
<dbReference type="GeneID" id="17298237"/>
<dbReference type="PROSITE" id="PS50176">
    <property type="entry name" value="ARM_REPEAT"/>
    <property type="match status" value="1"/>
</dbReference>
<gene>
    <name evidence="3" type="ORF">GUITHDRAFT_164328</name>
</gene>
<dbReference type="EnsemblProtists" id="EKX41583">
    <property type="protein sequence ID" value="EKX41583"/>
    <property type="gene ID" value="GUITHDRAFT_164328"/>
</dbReference>
<feature type="compositionally biased region" description="Basic and acidic residues" evidence="2">
    <location>
        <begin position="132"/>
        <end position="143"/>
    </location>
</feature>
<name>L1IZ86_GUITC</name>
<evidence type="ECO:0000256" key="1">
    <source>
        <dbReference type="PROSITE-ProRule" id="PRU00259"/>
    </source>
</evidence>
<evidence type="ECO:0000313" key="3">
    <source>
        <dbReference type="EMBL" id="EKX41583.1"/>
    </source>
</evidence>
<keyword evidence="5" id="KW-1185">Reference proteome</keyword>
<reference evidence="3 5" key="1">
    <citation type="journal article" date="2012" name="Nature">
        <title>Algal genomes reveal evolutionary mosaicism and the fate of nucleomorphs.</title>
        <authorList>
            <consortium name="DOE Joint Genome Institute"/>
            <person name="Curtis B.A."/>
            <person name="Tanifuji G."/>
            <person name="Burki F."/>
            <person name="Gruber A."/>
            <person name="Irimia M."/>
            <person name="Maruyama S."/>
            <person name="Arias M.C."/>
            <person name="Ball S.G."/>
            <person name="Gile G.H."/>
            <person name="Hirakawa Y."/>
            <person name="Hopkins J.F."/>
            <person name="Kuo A."/>
            <person name="Rensing S.A."/>
            <person name="Schmutz J."/>
            <person name="Symeonidi A."/>
            <person name="Elias M."/>
            <person name="Eveleigh R.J."/>
            <person name="Herman E.K."/>
            <person name="Klute M.J."/>
            <person name="Nakayama T."/>
            <person name="Obornik M."/>
            <person name="Reyes-Prieto A."/>
            <person name="Armbrust E.V."/>
            <person name="Aves S.J."/>
            <person name="Beiko R.G."/>
            <person name="Coutinho P."/>
            <person name="Dacks J.B."/>
            <person name="Durnford D.G."/>
            <person name="Fast N.M."/>
            <person name="Green B.R."/>
            <person name="Grisdale C.J."/>
            <person name="Hempel F."/>
            <person name="Henrissat B."/>
            <person name="Hoppner M.P."/>
            <person name="Ishida K."/>
            <person name="Kim E."/>
            <person name="Koreny L."/>
            <person name="Kroth P.G."/>
            <person name="Liu Y."/>
            <person name="Malik S.B."/>
            <person name="Maier U.G."/>
            <person name="McRose D."/>
            <person name="Mock T."/>
            <person name="Neilson J.A."/>
            <person name="Onodera N.T."/>
            <person name="Poole A.M."/>
            <person name="Pritham E.J."/>
            <person name="Richards T.A."/>
            <person name="Rocap G."/>
            <person name="Roy S.W."/>
            <person name="Sarai C."/>
            <person name="Schaack S."/>
            <person name="Shirato S."/>
            <person name="Slamovits C.H."/>
            <person name="Spencer D.F."/>
            <person name="Suzuki S."/>
            <person name="Worden A.Z."/>
            <person name="Zauner S."/>
            <person name="Barry K."/>
            <person name="Bell C."/>
            <person name="Bharti A.K."/>
            <person name="Crow J.A."/>
            <person name="Grimwood J."/>
            <person name="Kramer R."/>
            <person name="Lindquist E."/>
            <person name="Lucas S."/>
            <person name="Salamov A."/>
            <person name="McFadden G.I."/>
            <person name="Lane C.E."/>
            <person name="Keeling P.J."/>
            <person name="Gray M.W."/>
            <person name="Grigoriev I.V."/>
            <person name="Archibald J.M."/>
        </authorList>
    </citation>
    <scope>NUCLEOTIDE SEQUENCE</scope>
    <source>
        <strain evidence="3 5">CCMP2712</strain>
    </source>
</reference>
<dbReference type="PaxDb" id="55529-EKX41583"/>
<feature type="region of interest" description="Disordered" evidence="2">
    <location>
        <begin position="273"/>
        <end position="326"/>
    </location>
</feature>
<dbReference type="HOGENOM" id="CLU_492166_0_0_1"/>
<feature type="repeat" description="ARM" evidence="1">
    <location>
        <begin position="507"/>
        <end position="535"/>
    </location>
</feature>
<feature type="region of interest" description="Disordered" evidence="2">
    <location>
        <begin position="173"/>
        <end position="240"/>
    </location>
</feature>
<feature type="compositionally biased region" description="Low complexity" evidence="2">
    <location>
        <begin position="85"/>
        <end position="96"/>
    </location>
</feature>
<dbReference type="Gene3D" id="1.25.10.10">
    <property type="entry name" value="Leucine-rich Repeat Variant"/>
    <property type="match status" value="1"/>
</dbReference>
<dbReference type="EMBL" id="JH993022">
    <property type="protein sequence ID" value="EKX41583.1"/>
    <property type="molecule type" value="Genomic_DNA"/>
</dbReference>
<accession>L1IZ86</accession>
<feature type="region of interest" description="Disordered" evidence="2">
    <location>
        <begin position="1"/>
        <end position="143"/>
    </location>
</feature>
<dbReference type="AlphaFoldDB" id="L1IZ86"/>
<protein>
    <submittedName>
        <fullName evidence="3 4">Uncharacterized protein</fullName>
    </submittedName>
</protein>
<feature type="compositionally biased region" description="Polar residues" evidence="2">
    <location>
        <begin position="311"/>
        <end position="322"/>
    </location>
</feature>
<evidence type="ECO:0000313" key="4">
    <source>
        <dbReference type="EnsemblProtists" id="EKX41583"/>
    </source>
</evidence>
<dbReference type="InterPro" id="IPR000225">
    <property type="entry name" value="Armadillo"/>
</dbReference>
<feature type="compositionally biased region" description="Basic and acidic residues" evidence="2">
    <location>
        <begin position="273"/>
        <end position="285"/>
    </location>
</feature>
<evidence type="ECO:0000256" key="2">
    <source>
        <dbReference type="SAM" id="MobiDB-lite"/>
    </source>
</evidence>
<dbReference type="Proteomes" id="UP000011087">
    <property type="component" value="Unassembled WGS sequence"/>
</dbReference>
<evidence type="ECO:0000313" key="5">
    <source>
        <dbReference type="Proteomes" id="UP000011087"/>
    </source>
</evidence>
<reference evidence="5" key="2">
    <citation type="submission" date="2012-11" db="EMBL/GenBank/DDBJ databases">
        <authorList>
            <person name="Kuo A."/>
            <person name="Curtis B.A."/>
            <person name="Tanifuji G."/>
            <person name="Burki F."/>
            <person name="Gruber A."/>
            <person name="Irimia M."/>
            <person name="Maruyama S."/>
            <person name="Arias M.C."/>
            <person name="Ball S.G."/>
            <person name="Gile G.H."/>
            <person name="Hirakawa Y."/>
            <person name="Hopkins J.F."/>
            <person name="Rensing S.A."/>
            <person name="Schmutz J."/>
            <person name="Symeonidi A."/>
            <person name="Elias M."/>
            <person name="Eveleigh R.J."/>
            <person name="Herman E.K."/>
            <person name="Klute M.J."/>
            <person name="Nakayama T."/>
            <person name="Obornik M."/>
            <person name="Reyes-Prieto A."/>
            <person name="Armbrust E.V."/>
            <person name="Aves S.J."/>
            <person name="Beiko R.G."/>
            <person name="Coutinho P."/>
            <person name="Dacks J.B."/>
            <person name="Durnford D.G."/>
            <person name="Fast N.M."/>
            <person name="Green B.R."/>
            <person name="Grisdale C."/>
            <person name="Hempe F."/>
            <person name="Henrissat B."/>
            <person name="Hoppner M.P."/>
            <person name="Ishida K.-I."/>
            <person name="Kim E."/>
            <person name="Koreny L."/>
            <person name="Kroth P.G."/>
            <person name="Liu Y."/>
            <person name="Malik S.-B."/>
            <person name="Maier U.G."/>
            <person name="McRose D."/>
            <person name="Mock T."/>
            <person name="Neilson J.A."/>
            <person name="Onodera N.T."/>
            <person name="Poole A.M."/>
            <person name="Pritham E.J."/>
            <person name="Richards T.A."/>
            <person name="Rocap G."/>
            <person name="Roy S.W."/>
            <person name="Sarai C."/>
            <person name="Schaack S."/>
            <person name="Shirato S."/>
            <person name="Slamovits C.H."/>
            <person name="Spencer D.F."/>
            <person name="Suzuki S."/>
            <person name="Worden A.Z."/>
            <person name="Zauner S."/>
            <person name="Barry K."/>
            <person name="Bell C."/>
            <person name="Bharti A.K."/>
            <person name="Crow J.A."/>
            <person name="Grimwood J."/>
            <person name="Kramer R."/>
            <person name="Lindquist E."/>
            <person name="Lucas S."/>
            <person name="Salamov A."/>
            <person name="McFadden G.I."/>
            <person name="Lane C.E."/>
            <person name="Keeling P.J."/>
            <person name="Gray M.W."/>
            <person name="Grigoriev I.V."/>
            <person name="Archibald J.M."/>
        </authorList>
    </citation>
    <scope>NUCLEOTIDE SEQUENCE</scope>
    <source>
        <strain evidence="5">CCMP2712</strain>
    </source>
</reference>
<organism evidence="3">
    <name type="scientific">Guillardia theta (strain CCMP2712)</name>
    <name type="common">Cryptophyte</name>
    <dbReference type="NCBI Taxonomy" id="905079"/>
    <lineage>
        <taxon>Eukaryota</taxon>
        <taxon>Cryptophyceae</taxon>
        <taxon>Pyrenomonadales</taxon>
        <taxon>Geminigeraceae</taxon>
        <taxon>Guillardia</taxon>
    </lineage>
</organism>
<feature type="compositionally biased region" description="Basic and acidic residues" evidence="2">
    <location>
        <begin position="1"/>
        <end position="17"/>
    </location>
</feature>
<reference evidence="4" key="3">
    <citation type="submission" date="2016-03" db="UniProtKB">
        <authorList>
            <consortium name="EnsemblProtists"/>
        </authorList>
    </citation>
    <scope>IDENTIFICATION</scope>
</reference>
<dbReference type="RefSeq" id="XP_005828563.1">
    <property type="nucleotide sequence ID" value="XM_005828506.1"/>
</dbReference>
<dbReference type="InterPro" id="IPR016024">
    <property type="entry name" value="ARM-type_fold"/>
</dbReference>
<dbReference type="InterPro" id="IPR011989">
    <property type="entry name" value="ARM-like"/>
</dbReference>